<comment type="caution">
    <text evidence="2">The sequence shown here is derived from an EMBL/GenBank/DDBJ whole genome shotgun (WGS) entry which is preliminary data.</text>
</comment>
<dbReference type="PANTHER" id="PTHR48475">
    <property type="entry name" value="RIBONUCLEASE H"/>
    <property type="match status" value="1"/>
</dbReference>
<protein>
    <recommendedName>
        <fullName evidence="1">Integrase catalytic domain-containing protein</fullName>
    </recommendedName>
</protein>
<dbReference type="AlphaFoldDB" id="A0AAV5IL10"/>
<dbReference type="InterPro" id="IPR036397">
    <property type="entry name" value="RNaseH_sf"/>
</dbReference>
<evidence type="ECO:0000313" key="3">
    <source>
        <dbReference type="Proteomes" id="UP001054252"/>
    </source>
</evidence>
<organism evidence="2 3">
    <name type="scientific">Rubroshorea leprosula</name>
    <dbReference type="NCBI Taxonomy" id="152421"/>
    <lineage>
        <taxon>Eukaryota</taxon>
        <taxon>Viridiplantae</taxon>
        <taxon>Streptophyta</taxon>
        <taxon>Embryophyta</taxon>
        <taxon>Tracheophyta</taxon>
        <taxon>Spermatophyta</taxon>
        <taxon>Magnoliopsida</taxon>
        <taxon>eudicotyledons</taxon>
        <taxon>Gunneridae</taxon>
        <taxon>Pentapetalae</taxon>
        <taxon>rosids</taxon>
        <taxon>malvids</taxon>
        <taxon>Malvales</taxon>
        <taxon>Dipterocarpaceae</taxon>
        <taxon>Rubroshorea</taxon>
    </lineage>
</organism>
<keyword evidence="3" id="KW-1185">Reference proteome</keyword>
<evidence type="ECO:0000313" key="2">
    <source>
        <dbReference type="EMBL" id="GKV02582.1"/>
    </source>
</evidence>
<name>A0AAV5IL10_9ROSI</name>
<dbReference type="SUPFAM" id="SSF53098">
    <property type="entry name" value="Ribonuclease H-like"/>
    <property type="match status" value="1"/>
</dbReference>
<accession>A0AAV5IL10</accession>
<feature type="domain" description="Integrase catalytic" evidence="1">
    <location>
        <begin position="1"/>
        <end position="152"/>
    </location>
</feature>
<dbReference type="Pfam" id="PF00665">
    <property type="entry name" value="rve"/>
    <property type="match status" value="1"/>
</dbReference>
<dbReference type="Gene3D" id="3.30.420.10">
    <property type="entry name" value="Ribonuclease H-like superfamily/Ribonuclease H"/>
    <property type="match status" value="1"/>
</dbReference>
<proteinExistence type="predicted"/>
<reference evidence="2 3" key="1">
    <citation type="journal article" date="2021" name="Commun. Biol.">
        <title>The genome of Shorea leprosula (Dipterocarpaceae) highlights the ecological relevance of drought in aseasonal tropical rainforests.</title>
        <authorList>
            <person name="Ng K.K.S."/>
            <person name="Kobayashi M.J."/>
            <person name="Fawcett J.A."/>
            <person name="Hatakeyama M."/>
            <person name="Paape T."/>
            <person name="Ng C.H."/>
            <person name="Ang C.C."/>
            <person name="Tnah L.H."/>
            <person name="Lee C.T."/>
            <person name="Nishiyama T."/>
            <person name="Sese J."/>
            <person name="O'Brien M.J."/>
            <person name="Copetti D."/>
            <person name="Mohd Noor M.I."/>
            <person name="Ong R.C."/>
            <person name="Putra M."/>
            <person name="Sireger I.Z."/>
            <person name="Indrioko S."/>
            <person name="Kosugi Y."/>
            <person name="Izuno A."/>
            <person name="Isagi Y."/>
            <person name="Lee S.L."/>
            <person name="Shimizu K.K."/>
        </authorList>
    </citation>
    <scope>NUCLEOTIDE SEQUENCE [LARGE SCALE GENOMIC DNA]</scope>
    <source>
        <strain evidence="2">214</strain>
    </source>
</reference>
<dbReference type="GO" id="GO:0015074">
    <property type="term" value="P:DNA integration"/>
    <property type="evidence" value="ECO:0007669"/>
    <property type="project" value="InterPro"/>
</dbReference>
<dbReference type="GO" id="GO:0003676">
    <property type="term" value="F:nucleic acid binding"/>
    <property type="evidence" value="ECO:0007669"/>
    <property type="project" value="InterPro"/>
</dbReference>
<gene>
    <name evidence="2" type="ORF">SLEP1_g15004</name>
</gene>
<dbReference type="PROSITE" id="PS50994">
    <property type="entry name" value="INTEGRASE"/>
    <property type="match status" value="1"/>
</dbReference>
<dbReference type="InterPro" id="IPR001584">
    <property type="entry name" value="Integrase_cat-core"/>
</dbReference>
<dbReference type="InterPro" id="IPR012337">
    <property type="entry name" value="RNaseH-like_sf"/>
</dbReference>
<dbReference type="Proteomes" id="UP001054252">
    <property type="component" value="Unassembled WGS sequence"/>
</dbReference>
<dbReference type="EMBL" id="BPVZ01000019">
    <property type="protein sequence ID" value="GKV02582.1"/>
    <property type="molecule type" value="Genomic_DNA"/>
</dbReference>
<evidence type="ECO:0000259" key="1">
    <source>
        <dbReference type="PROSITE" id="PS50994"/>
    </source>
</evidence>
<sequence>MTHLGALQVYRSVRGVTHLIVAVDYFTKWVEARPLSRLTSKKIEDFVFSAIICRYGIPNQIVTDNGPQFNYTSFRHFCSSYGIKLLFTSVYHPETNGMVESVNKAILEGIKPRLDLLKTKWADELNSVLWAYRTTTRTATGETPYHLAFGTEAVILFELGIPSLRVSHFDPARNDLLLREDLDLLDEVCERARLRTMAYKQKIANFYNKRVRRRSFKIGDLVLRKAGLTGFETRFDKLAPNWEGPYVVAEVLPRRLCTSRRRGQKDP</sequence>
<dbReference type="PANTHER" id="PTHR48475:SF2">
    <property type="entry name" value="RIBONUCLEASE H"/>
    <property type="match status" value="1"/>
</dbReference>